<dbReference type="PIRSF" id="PIRSF004440">
    <property type="entry name" value="GpP"/>
    <property type="match status" value="1"/>
</dbReference>
<dbReference type="Pfam" id="PF22255">
    <property type="entry name" value="Gp44-like_2nd"/>
    <property type="match status" value="1"/>
</dbReference>
<evidence type="ECO:0000259" key="3">
    <source>
        <dbReference type="Pfam" id="PF22255"/>
    </source>
</evidence>
<evidence type="ECO:0008006" key="6">
    <source>
        <dbReference type="Google" id="ProtNLM"/>
    </source>
</evidence>
<dbReference type="Gene3D" id="3.55.50.10">
    <property type="entry name" value="Baseplate protein-like domains"/>
    <property type="match status" value="1"/>
</dbReference>
<name>A0ABY7C1D2_9HYPH</name>
<dbReference type="Pfam" id="PF21929">
    <property type="entry name" value="GpP_4th"/>
    <property type="match status" value="1"/>
</dbReference>
<feature type="domain" description="Baseplate hub protein gp44/GpP-like C-terminal" evidence="2">
    <location>
        <begin position="247"/>
        <end position="332"/>
    </location>
</feature>
<dbReference type="RefSeq" id="WP_268881474.1">
    <property type="nucleotide sequence ID" value="NZ_CP114029.1"/>
</dbReference>
<evidence type="ECO:0000259" key="1">
    <source>
        <dbReference type="Pfam" id="PF21683"/>
    </source>
</evidence>
<dbReference type="InterPro" id="IPR053982">
    <property type="entry name" value="Gp44/GpP-like_C"/>
</dbReference>
<dbReference type="EMBL" id="CP114029">
    <property type="protein sequence ID" value="WAP69036.1"/>
    <property type="molecule type" value="Genomic_DNA"/>
</dbReference>
<feature type="domain" description="Baseplate hub protein gp44/GpP-like second" evidence="3">
    <location>
        <begin position="86"/>
        <end position="168"/>
    </location>
</feature>
<proteinExistence type="predicted"/>
<feature type="domain" description="Baseplate hub protein gp44-like N-terminal" evidence="1">
    <location>
        <begin position="4"/>
        <end position="84"/>
    </location>
</feature>
<gene>
    <name evidence="4" type="ORF">OH818_01480</name>
</gene>
<dbReference type="InterPro" id="IPR026276">
    <property type="entry name" value="Baseplate_GpP"/>
</dbReference>
<dbReference type="Pfam" id="PF21683">
    <property type="entry name" value="GpP-like_1st"/>
    <property type="match status" value="1"/>
</dbReference>
<evidence type="ECO:0000313" key="4">
    <source>
        <dbReference type="EMBL" id="WAP69036.1"/>
    </source>
</evidence>
<evidence type="ECO:0000313" key="5">
    <source>
        <dbReference type="Proteomes" id="UP001164020"/>
    </source>
</evidence>
<dbReference type="SUPFAM" id="SSF69279">
    <property type="entry name" value="Phage tail proteins"/>
    <property type="match status" value="2"/>
</dbReference>
<dbReference type="InterPro" id="IPR049354">
    <property type="entry name" value="GpP-like_N"/>
</dbReference>
<protein>
    <recommendedName>
        <fullName evidence="6">Mu-like prophage tail protein gpP</fullName>
    </recommendedName>
</protein>
<reference evidence="4" key="1">
    <citation type="submission" date="2022-12" db="EMBL/GenBank/DDBJ databases">
        <title>Jiella pelagia sp. nov., isolated from phosphonate enriched culture of Northwest Pacific surface seawater.</title>
        <authorList>
            <person name="Shin D.Y."/>
            <person name="Hwang C.Y."/>
        </authorList>
    </citation>
    <scope>NUCLEOTIDE SEQUENCE</scope>
    <source>
        <strain evidence="4">HL-NP1</strain>
    </source>
</reference>
<dbReference type="Proteomes" id="UP001164020">
    <property type="component" value="Chromosome"/>
</dbReference>
<dbReference type="InterPro" id="IPR023399">
    <property type="entry name" value="Baseplate-like_2-layer_sand"/>
</dbReference>
<accession>A0ABY7C1D2</accession>
<sequence length="344" mass="36524">MADLRLFINGAIYSGWESVRVTRSIEQVAGAFSVEVSDVDPWPIKPGDAVEVVCGPEKLITGYVDRVSMGLDESSHTFKVEGRDRTADLVDCAVLGGTGGYAKQSLLQIAQSVAKPFGIAVRAEADIGPAFLKFSTQPGDTAFAVIERGARMRGLLTTTDGTGALVFTAPSGKRADAALKMGENIKSAFLEADASEKFGTYQVRGQAPGNDEAFGKDVSGVFAISKDGTVSRYRPLIVMADMSTDKASAQRRANWERSVRSARSNRLVVTVAGWTKSSSGALWKINEIVACDIPLFGIKGARLISGLTFSRTLADGTTTEIELAGEGAYVPEPVSKAEKESILA</sequence>
<dbReference type="Gene3D" id="3.30.1920.10">
    <property type="entry name" value="Baseplate protein-like domains - 2 layer sandwich fold"/>
    <property type="match status" value="1"/>
</dbReference>
<keyword evidence="5" id="KW-1185">Reference proteome</keyword>
<organism evidence="4 5">
    <name type="scientific">Jiella pelagia</name>
    <dbReference type="NCBI Taxonomy" id="2986949"/>
    <lineage>
        <taxon>Bacteria</taxon>
        <taxon>Pseudomonadati</taxon>
        <taxon>Pseudomonadota</taxon>
        <taxon>Alphaproteobacteria</taxon>
        <taxon>Hyphomicrobiales</taxon>
        <taxon>Aurantimonadaceae</taxon>
        <taxon>Jiella</taxon>
    </lineage>
</organism>
<dbReference type="InterPro" id="IPR053981">
    <property type="entry name" value="Gp44/GpP-like_2nd"/>
</dbReference>
<evidence type="ECO:0000259" key="2">
    <source>
        <dbReference type="Pfam" id="PF21929"/>
    </source>
</evidence>
<dbReference type="Gene3D" id="2.30.300.10">
    <property type="entry name" value="Baseplate protein-like domain - beta roll fold"/>
    <property type="match status" value="1"/>
</dbReference>